<comment type="similarity">
    <text evidence="2">Belongs to the nitronate monooxygenase family. NMO class I subfamily.</text>
</comment>
<protein>
    <recommendedName>
        <fullName evidence="8">Propionate 3-nitronate monooxygenase</fullName>
    </recommendedName>
</protein>
<comment type="caution">
    <text evidence="10">The sequence shown here is derived from an EMBL/GenBank/DDBJ whole genome shotgun (WGS) entry which is preliminary data.</text>
</comment>
<organism evidence="10 11">
    <name type="scientific">Actinoallomurus bryophytorum</name>
    <dbReference type="NCBI Taxonomy" id="1490222"/>
    <lineage>
        <taxon>Bacteria</taxon>
        <taxon>Bacillati</taxon>
        <taxon>Actinomycetota</taxon>
        <taxon>Actinomycetes</taxon>
        <taxon>Streptosporangiales</taxon>
        <taxon>Thermomonosporaceae</taxon>
        <taxon>Actinoallomurus</taxon>
    </lineage>
</organism>
<dbReference type="SUPFAM" id="SSF51412">
    <property type="entry name" value="Inosine monophosphate dehydrogenase (IMPDH)"/>
    <property type="match status" value="1"/>
</dbReference>
<evidence type="ECO:0000256" key="6">
    <source>
        <dbReference type="ARBA" id="ARBA00023002"/>
    </source>
</evidence>
<sequence>MTEIRQRVGAFCDRYGLRVPILQAPMAGTCPPGLAIAVAEAGGMGAGGMVRDNPERIAAWAERFRAGSSGAFQLNIWVPGPPCEDRDRVEAARAFLGRFGAPGEPGGGSSPVFRDQCEAMLAARPTAISSIMGLFEPDYVRRLHADGIAWFACATTLDEALAAQEAGADAIVAQGMEAGGHRGGFDQDAAERTQVGLVALLPRFADHLDVPVVAAGGIADGRGVAAALALGASAVQVGTALLRCPETGITKEWSAALDGLAPEATVTTRAYTGRPARAAPTPYLAAWTEAGVPRPAPYPDQRRLVDQWRRGGAGRVDKASHWAGQSAALATEEPAGAVVARMWRDASALLA</sequence>
<keyword evidence="4" id="KW-0285">Flavoprotein</keyword>
<evidence type="ECO:0000256" key="1">
    <source>
        <dbReference type="ARBA" id="ARBA00001917"/>
    </source>
</evidence>
<keyword evidence="11" id="KW-1185">Reference proteome</keyword>
<evidence type="ECO:0000256" key="5">
    <source>
        <dbReference type="ARBA" id="ARBA00022643"/>
    </source>
</evidence>
<dbReference type="GO" id="GO:0009636">
    <property type="term" value="P:response to toxic substance"/>
    <property type="evidence" value="ECO:0007669"/>
    <property type="project" value="UniProtKB-KW"/>
</dbReference>
<comment type="cofactor">
    <cofactor evidence="1">
        <name>FMN</name>
        <dbReference type="ChEBI" id="CHEBI:58210"/>
    </cofactor>
</comment>
<dbReference type="PANTHER" id="PTHR42747">
    <property type="entry name" value="NITRONATE MONOOXYGENASE-RELATED"/>
    <property type="match status" value="1"/>
</dbReference>
<dbReference type="InterPro" id="IPR004136">
    <property type="entry name" value="NMO"/>
</dbReference>
<name>A0A543CIH8_9ACTN</name>
<dbReference type="GO" id="GO:0018580">
    <property type="term" value="F:nitronate monooxygenase activity"/>
    <property type="evidence" value="ECO:0007669"/>
    <property type="project" value="InterPro"/>
</dbReference>
<evidence type="ECO:0000256" key="8">
    <source>
        <dbReference type="ARBA" id="ARBA00031155"/>
    </source>
</evidence>
<evidence type="ECO:0000313" key="11">
    <source>
        <dbReference type="Proteomes" id="UP000316096"/>
    </source>
</evidence>
<evidence type="ECO:0000256" key="4">
    <source>
        <dbReference type="ARBA" id="ARBA00022630"/>
    </source>
</evidence>
<comment type="catalytic activity">
    <reaction evidence="9">
        <text>3 propionate 3-nitronate + 3 O2 + H2O = 3 3-oxopropanoate + 2 nitrate + nitrite + H2O2 + 3 H(+)</text>
        <dbReference type="Rhea" id="RHEA:57332"/>
        <dbReference type="ChEBI" id="CHEBI:15377"/>
        <dbReference type="ChEBI" id="CHEBI:15378"/>
        <dbReference type="ChEBI" id="CHEBI:15379"/>
        <dbReference type="ChEBI" id="CHEBI:16240"/>
        <dbReference type="ChEBI" id="CHEBI:16301"/>
        <dbReference type="ChEBI" id="CHEBI:17632"/>
        <dbReference type="ChEBI" id="CHEBI:33190"/>
        <dbReference type="ChEBI" id="CHEBI:136067"/>
    </reaction>
</comment>
<gene>
    <name evidence="10" type="ORF">FB559_2449</name>
</gene>
<dbReference type="AlphaFoldDB" id="A0A543CIH8"/>
<dbReference type="Gene3D" id="3.20.20.70">
    <property type="entry name" value="Aldolase class I"/>
    <property type="match status" value="1"/>
</dbReference>
<keyword evidence="5" id="KW-0288">FMN</keyword>
<keyword evidence="6" id="KW-0560">Oxidoreductase</keyword>
<keyword evidence="7 10" id="KW-0503">Monooxygenase</keyword>
<dbReference type="EMBL" id="VFOZ01000001">
    <property type="protein sequence ID" value="TQL96896.1"/>
    <property type="molecule type" value="Genomic_DNA"/>
</dbReference>
<evidence type="ECO:0000256" key="3">
    <source>
        <dbReference type="ARBA" id="ARBA00022575"/>
    </source>
</evidence>
<evidence type="ECO:0000313" key="10">
    <source>
        <dbReference type="EMBL" id="TQL96896.1"/>
    </source>
</evidence>
<dbReference type="RefSeq" id="WP_141955694.1">
    <property type="nucleotide sequence ID" value="NZ_VFOZ01000001.1"/>
</dbReference>
<dbReference type="Pfam" id="PF03060">
    <property type="entry name" value="NMO"/>
    <property type="match status" value="1"/>
</dbReference>
<dbReference type="PANTHER" id="PTHR42747:SF3">
    <property type="entry name" value="NITRONATE MONOOXYGENASE-RELATED"/>
    <property type="match status" value="1"/>
</dbReference>
<dbReference type="InterPro" id="IPR013785">
    <property type="entry name" value="Aldolase_TIM"/>
</dbReference>
<evidence type="ECO:0000256" key="7">
    <source>
        <dbReference type="ARBA" id="ARBA00023033"/>
    </source>
</evidence>
<evidence type="ECO:0000256" key="9">
    <source>
        <dbReference type="ARBA" id="ARBA00049401"/>
    </source>
</evidence>
<dbReference type="OrthoDB" id="9778912at2"/>
<dbReference type="CDD" id="cd04730">
    <property type="entry name" value="NPD_like"/>
    <property type="match status" value="1"/>
</dbReference>
<reference evidence="10 11" key="1">
    <citation type="submission" date="2019-06" db="EMBL/GenBank/DDBJ databases">
        <title>Sequencing the genomes of 1000 actinobacteria strains.</title>
        <authorList>
            <person name="Klenk H.-P."/>
        </authorList>
    </citation>
    <scope>NUCLEOTIDE SEQUENCE [LARGE SCALE GENOMIC DNA]</scope>
    <source>
        <strain evidence="10 11">DSM 102200</strain>
    </source>
</reference>
<accession>A0A543CIH8</accession>
<evidence type="ECO:0000256" key="2">
    <source>
        <dbReference type="ARBA" id="ARBA00009881"/>
    </source>
</evidence>
<proteinExistence type="inferred from homology"/>
<dbReference type="Proteomes" id="UP000316096">
    <property type="component" value="Unassembled WGS sequence"/>
</dbReference>
<keyword evidence="3" id="KW-0216">Detoxification</keyword>